<dbReference type="Proteomes" id="UP000807353">
    <property type="component" value="Unassembled WGS sequence"/>
</dbReference>
<name>A0A9P5YCI7_9AGAR</name>
<proteinExistence type="predicted"/>
<gene>
    <name evidence="1" type="ORF">BDZ94DRAFT_1318875</name>
</gene>
<evidence type="ECO:0000313" key="1">
    <source>
        <dbReference type="EMBL" id="KAF9467478.1"/>
    </source>
</evidence>
<dbReference type="AlphaFoldDB" id="A0A9P5YCI7"/>
<keyword evidence="2" id="KW-1185">Reference proteome</keyword>
<dbReference type="OrthoDB" id="3359887at2759"/>
<comment type="caution">
    <text evidence="1">The sequence shown here is derived from an EMBL/GenBank/DDBJ whole genome shotgun (WGS) entry which is preliminary data.</text>
</comment>
<dbReference type="EMBL" id="MU150237">
    <property type="protein sequence ID" value="KAF9467478.1"/>
    <property type="molecule type" value="Genomic_DNA"/>
</dbReference>
<accession>A0A9P5YCI7</accession>
<organism evidence="1 2">
    <name type="scientific">Collybia nuda</name>
    <dbReference type="NCBI Taxonomy" id="64659"/>
    <lineage>
        <taxon>Eukaryota</taxon>
        <taxon>Fungi</taxon>
        <taxon>Dikarya</taxon>
        <taxon>Basidiomycota</taxon>
        <taxon>Agaricomycotina</taxon>
        <taxon>Agaricomycetes</taxon>
        <taxon>Agaricomycetidae</taxon>
        <taxon>Agaricales</taxon>
        <taxon>Tricholomatineae</taxon>
        <taxon>Clitocybaceae</taxon>
        <taxon>Collybia</taxon>
    </lineage>
</organism>
<evidence type="ECO:0000313" key="2">
    <source>
        <dbReference type="Proteomes" id="UP000807353"/>
    </source>
</evidence>
<sequence>MAGFSDTLELDMQSWKVQCFGKWKMTGKHTLESRCGKPQSSVKSSRYHRWFEASQSNGQPGSIFGESIAFYSIEIQGQTKLIMVYIPLEKIQTPLPTVVRGKWPISNKLAAMETVHIQSLVGIWKAESDYIYILRKHPSLLGLTAAEYGTDLWDFEEE</sequence>
<reference evidence="1" key="1">
    <citation type="submission" date="2020-11" db="EMBL/GenBank/DDBJ databases">
        <authorList>
            <consortium name="DOE Joint Genome Institute"/>
            <person name="Ahrendt S."/>
            <person name="Riley R."/>
            <person name="Andreopoulos W."/>
            <person name="Labutti K."/>
            <person name="Pangilinan J."/>
            <person name="Ruiz-Duenas F.J."/>
            <person name="Barrasa J.M."/>
            <person name="Sanchez-Garcia M."/>
            <person name="Camarero S."/>
            <person name="Miyauchi S."/>
            <person name="Serrano A."/>
            <person name="Linde D."/>
            <person name="Babiker R."/>
            <person name="Drula E."/>
            <person name="Ayuso-Fernandez I."/>
            <person name="Pacheco R."/>
            <person name="Padilla G."/>
            <person name="Ferreira P."/>
            <person name="Barriuso J."/>
            <person name="Kellner H."/>
            <person name="Castanera R."/>
            <person name="Alfaro M."/>
            <person name="Ramirez L."/>
            <person name="Pisabarro A.G."/>
            <person name="Kuo A."/>
            <person name="Tritt A."/>
            <person name="Lipzen A."/>
            <person name="He G."/>
            <person name="Yan M."/>
            <person name="Ng V."/>
            <person name="Cullen D."/>
            <person name="Martin F."/>
            <person name="Rosso M.-N."/>
            <person name="Henrissat B."/>
            <person name="Hibbett D."/>
            <person name="Martinez A.T."/>
            <person name="Grigoriev I.V."/>
        </authorList>
    </citation>
    <scope>NUCLEOTIDE SEQUENCE</scope>
    <source>
        <strain evidence="1">CBS 247.69</strain>
    </source>
</reference>
<protein>
    <submittedName>
        <fullName evidence="1">Uncharacterized protein</fullName>
    </submittedName>
</protein>